<organism evidence="2 3">
    <name type="scientific">Shigella phage MK-13</name>
    <dbReference type="NCBI Taxonomy" id="2530042"/>
    <lineage>
        <taxon>Viruses</taxon>
        <taxon>Duplodnaviria</taxon>
        <taxon>Heunggongvirae</taxon>
        <taxon>Uroviricota</taxon>
        <taxon>Caudoviricetes</taxon>
        <taxon>Pantevenvirales</taxon>
        <taxon>Ackermannviridae</taxon>
        <taxon>Aglimvirinae</taxon>
        <taxon>Agtrevirus</taxon>
        <taxon>Agtrevirus MK13</taxon>
    </lineage>
</organism>
<dbReference type="Proteomes" id="UP000320418">
    <property type="component" value="Segment"/>
</dbReference>
<dbReference type="EMBL" id="MK509462">
    <property type="protein sequence ID" value="QBJ04419.1"/>
    <property type="molecule type" value="Genomic_DNA"/>
</dbReference>
<gene>
    <name evidence="2" type="ORF">MK13_00190</name>
</gene>
<keyword evidence="3" id="KW-1185">Reference proteome</keyword>
<reference evidence="2 3" key="1">
    <citation type="submission" date="2019-02" db="EMBL/GenBank/DDBJ databases">
        <title>Prevalence of Shigella boydii in Bangladesh: Isolation and characterization of a rare phage that can robustly identify Shigella boydii type 1.</title>
        <authorList>
            <person name="Akter M."/>
            <person name="Brown N."/>
            <person name="Clokie M."/>
            <person name="Yeasmin M."/>
            <person name="Tareq T."/>
            <person name="Baddam R."/>
            <person name="Azad M.A.K."/>
            <person name="Ghosh A.N."/>
            <person name="Ahmed N."/>
            <person name="Talukder K.A."/>
        </authorList>
    </citation>
    <scope>NUCLEOTIDE SEQUENCE [LARGE SCALE GENOMIC DNA]</scope>
</reference>
<proteinExistence type="predicted"/>
<accession>A0A513QBX6</accession>
<name>A0A513QBX6_9CAUD</name>
<evidence type="ECO:0000256" key="1">
    <source>
        <dbReference type="SAM" id="MobiDB-lite"/>
    </source>
</evidence>
<sequence>MKLTKQEALAITEPGKPEGTPKNNLELSRLALYELKISLGQVDWEILRNIEGADIKMCRKSFLMTYHQYEKLWSAKIIGWDSLEGRGKSAPEAYISLRKKVEFMATLLKEM</sequence>
<evidence type="ECO:0000313" key="2">
    <source>
        <dbReference type="EMBL" id="QBJ04419.1"/>
    </source>
</evidence>
<feature type="region of interest" description="Disordered" evidence="1">
    <location>
        <begin position="1"/>
        <end position="22"/>
    </location>
</feature>
<evidence type="ECO:0000313" key="3">
    <source>
        <dbReference type="Proteomes" id="UP000320418"/>
    </source>
</evidence>
<protein>
    <submittedName>
        <fullName evidence="2">Uncharacterized protein</fullName>
    </submittedName>
</protein>